<organism evidence="11 12">
    <name type="scientific">Cannabis sativa</name>
    <name type="common">Hemp</name>
    <name type="synonym">Marijuana</name>
    <dbReference type="NCBI Taxonomy" id="3483"/>
    <lineage>
        <taxon>Eukaryota</taxon>
        <taxon>Viridiplantae</taxon>
        <taxon>Streptophyta</taxon>
        <taxon>Embryophyta</taxon>
        <taxon>Tracheophyta</taxon>
        <taxon>Spermatophyta</taxon>
        <taxon>Magnoliopsida</taxon>
        <taxon>eudicotyledons</taxon>
        <taxon>Gunneridae</taxon>
        <taxon>Pentapetalae</taxon>
        <taxon>rosids</taxon>
        <taxon>fabids</taxon>
        <taxon>Rosales</taxon>
        <taxon>Cannabaceae</taxon>
        <taxon>Cannabis</taxon>
    </lineage>
</organism>
<dbReference type="GO" id="GO:0030198">
    <property type="term" value="P:extracellular matrix organization"/>
    <property type="evidence" value="ECO:0007669"/>
    <property type="project" value="TreeGrafter"/>
</dbReference>
<keyword evidence="1" id="KW-0645">Protease</keyword>
<sequence length="197" mass="21711">MMKPRCGVPDIFAKNKTRMRSANKRTPRHHHIVSHYSFFQGEPKWPATKFNLTYTFLSGTPTEAVSAVGRAFNTWASNTQFRFFEAQNNEKADITVSFERRNHGDGDPFDGAGGTLAHAFSPPDGRVHFDAEESWAIGPVAEAYDVETVALHEIGHILGLQHSSVEGAIMYPEIGAGITKGLHGDDIQGINALYNLV</sequence>
<keyword evidence="3" id="KW-0732">Signal</keyword>
<feature type="binding site" evidence="9">
    <location>
        <position position="103"/>
    </location>
    <ligand>
        <name>Zn(2+)</name>
        <dbReference type="ChEBI" id="CHEBI:29105"/>
        <label>1</label>
    </ligand>
</feature>
<evidence type="ECO:0000256" key="5">
    <source>
        <dbReference type="ARBA" id="ARBA00022833"/>
    </source>
</evidence>
<feature type="binding site" evidence="9">
    <location>
        <position position="133"/>
    </location>
    <ligand>
        <name>Ca(2+)</name>
        <dbReference type="ChEBI" id="CHEBI:29108"/>
        <label>1</label>
    </ligand>
</feature>
<evidence type="ECO:0000313" key="11">
    <source>
        <dbReference type="EMBL" id="KAF4376600.1"/>
    </source>
</evidence>
<evidence type="ECO:0000256" key="2">
    <source>
        <dbReference type="ARBA" id="ARBA00022723"/>
    </source>
</evidence>
<feature type="binding site" evidence="9">
    <location>
        <position position="130"/>
    </location>
    <ligand>
        <name>Ca(2+)</name>
        <dbReference type="ChEBI" id="CHEBI:29108"/>
        <label>3</label>
    </ligand>
</feature>
<dbReference type="PRINTS" id="PR00138">
    <property type="entry name" value="MATRIXIN"/>
</dbReference>
<dbReference type="PROSITE" id="PS00546">
    <property type="entry name" value="CYSTEINE_SWITCH"/>
    <property type="match status" value="1"/>
</dbReference>
<feature type="binding site" evidence="9">
    <location>
        <position position="162"/>
    </location>
    <ligand>
        <name>Zn(2+)</name>
        <dbReference type="ChEBI" id="CHEBI:29105"/>
        <label>2</label>
        <note>catalytic</note>
    </ligand>
</feature>
<dbReference type="GO" id="GO:0006508">
    <property type="term" value="P:proteolysis"/>
    <property type="evidence" value="ECO:0007669"/>
    <property type="project" value="UniProtKB-KW"/>
</dbReference>
<feature type="binding site" evidence="9">
    <location>
        <position position="170"/>
    </location>
    <ligand>
        <name>Zn(2+)</name>
        <dbReference type="ChEBI" id="CHEBI:29105"/>
        <label>2</label>
        <note>catalytic</note>
    </ligand>
</feature>
<dbReference type="InterPro" id="IPR021190">
    <property type="entry name" value="Pept_M10A"/>
</dbReference>
<evidence type="ECO:0000256" key="8">
    <source>
        <dbReference type="PIRSR" id="PIRSR621190-1"/>
    </source>
</evidence>
<dbReference type="GO" id="GO:0008270">
    <property type="term" value="F:zinc ion binding"/>
    <property type="evidence" value="ECO:0007669"/>
    <property type="project" value="InterPro"/>
</dbReference>
<dbReference type="InterPro" id="IPR001818">
    <property type="entry name" value="Pept_M10_metallopeptidase"/>
</dbReference>
<dbReference type="GO" id="GO:0030574">
    <property type="term" value="P:collagen catabolic process"/>
    <property type="evidence" value="ECO:0007669"/>
    <property type="project" value="TreeGrafter"/>
</dbReference>
<evidence type="ECO:0000256" key="3">
    <source>
        <dbReference type="ARBA" id="ARBA00022729"/>
    </source>
</evidence>
<comment type="cofactor">
    <cofactor evidence="9">
        <name>Ca(2+)</name>
        <dbReference type="ChEBI" id="CHEBI:29108"/>
    </cofactor>
    <text evidence="9">Can bind about 5 Ca(2+) ions per subunit.</text>
</comment>
<evidence type="ECO:0000313" key="12">
    <source>
        <dbReference type="Proteomes" id="UP000525078"/>
    </source>
</evidence>
<keyword evidence="2 9" id="KW-0479">Metal-binding</keyword>
<dbReference type="AlphaFoldDB" id="A0A7J6G3E9"/>
<dbReference type="EMBL" id="JAATIP010000084">
    <property type="protein sequence ID" value="KAF4376600.1"/>
    <property type="molecule type" value="Genomic_DNA"/>
</dbReference>
<comment type="caution">
    <text evidence="11">The sequence shown here is derived from an EMBL/GenBank/DDBJ whole genome shotgun (WGS) entry which is preliminary data.</text>
</comment>
<feature type="binding site" evidence="9">
    <location>
        <position position="156"/>
    </location>
    <ligand>
        <name>Zn(2+)</name>
        <dbReference type="ChEBI" id="CHEBI:29105"/>
        <label>2</label>
        <note>catalytic</note>
    </ligand>
</feature>
<evidence type="ECO:0000256" key="4">
    <source>
        <dbReference type="ARBA" id="ARBA00022801"/>
    </source>
</evidence>
<feature type="binding site" evidence="9">
    <location>
        <position position="105"/>
    </location>
    <ligand>
        <name>Zn(2+)</name>
        <dbReference type="ChEBI" id="CHEBI:29105"/>
        <label>1</label>
    </ligand>
</feature>
<feature type="binding site" evidence="9">
    <location>
        <position position="93"/>
    </location>
    <ligand>
        <name>Ca(2+)</name>
        <dbReference type="ChEBI" id="CHEBI:29108"/>
        <label>2</label>
    </ligand>
</feature>
<dbReference type="PANTHER" id="PTHR10201:SF213">
    <property type="entry name" value="METALLOENDOPROTEINASE 2-MMP-LIKE"/>
    <property type="match status" value="1"/>
</dbReference>
<dbReference type="InterPro" id="IPR033739">
    <property type="entry name" value="M10A_MMP"/>
</dbReference>
<dbReference type="SUPFAM" id="SSF55486">
    <property type="entry name" value="Metalloproteases ('zincins'), catalytic domain"/>
    <property type="match status" value="1"/>
</dbReference>
<evidence type="ECO:0000256" key="9">
    <source>
        <dbReference type="PIRSR" id="PIRSR621190-2"/>
    </source>
</evidence>
<keyword evidence="4" id="KW-0378">Hydrolase</keyword>
<feature type="active site" evidence="8">
    <location>
        <position position="153"/>
    </location>
</feature>
<dbReference type="SMART" id="SM00235">
    <property type="entry name" value="ZnMc"/>
    <property type="match status" value="1"/>
</dbReference>
<feature type="binding site" evidence="9">
    <location>
        <position position="128"/>
    </location>
    <ligand>
        <name>Zn(2+)</name>
        <dbReference type="ChEBI" id="CHEBI:29105"/>
        <label>1</label>
    </ligand>
</feature>
<keyword evidence="6" id="KW-0482">Metalloprotease</keyword>
<dbReference type="CDD" id="cd04278">
    <property type="entry name" value="ZnMc_MMP"/>
    <property type="match status" value="1"/>
</dbReference>
<protein>
    <recommendedName>
        <fullName evidence="10">Peptidase metallopeptidase domain-containing protein</fullName>
    </recommendedName>
</protein>
<dbReference type="Proteomes" id="UP000525078">
    <property type="component" value="Unassembled WGS sequence"/>
</dbReference>
<dbReference type="PANTHER" id="PTHR10201">
    <property type="entry name" value="MATRIX METALLOPROTEINASE"/>
    <property type="match status" value="1"/>
</dbReference>
<evidence type="ECO:0000256" key="7">
    <source>
        <dbReference type="ARBA" id="ARBA00023145"/>
    </source>
</evidence>
<proteinExistence type="predicted"/>
<evidence type="ECO:0000259" key="10">
    <source>
        <dbReference type="SMART" id="SM00235"/>
    </source>
</evidence>
<dbReference type="GO" id="GO:0004222">
    <property type="term" value="F:metalloendopeptidase activity"/>
    <property type="evidence" value="ECO:0007669"/>
    <property type="project" value="InterPro"/>
</dbReference>
<keyword evidence="5 9" id="KW-0862">Zinc</keyword>
<dbReference type="Gene3D" id="3.40.390.10">
    <property type="entry name" value="Collagenase (Catalytic Domain)"/>
    <property type="match status" value="1"/>
</dbReference>
<comment type="cofactor">
    <cofactor evidence="9">
        <name>Zn(2+)</name>
        <dbReference type="ChEBI" id="CHEBI:29105"/>
    </cofactor>
    <text evidence="9">Binds 2 Zn(2+) ions per subunit.</text>
</comment>
<accession>A0A7J6G3E9</accession>
<keyword evidence="7" id="KW-0865">Zymogen</keyword>
<name>A0A7J6G3E9_CANSA</name>
<reference evidence="11 12" key="1">
    <citation type="journal article" date="2020" name="bioRxiv">
        <title>Sequence and annotation of 42 cannabis genomes reveals extensive copy number variation in cannabinoid synthesis and pathogen resistance genes.</title>
        <authorList>
            <person name="Mckernan K.J."/>
            <person name="Helbert Y."/>
            <person name="Kane L.T."/>
            <person name="Ebling H."/>
            <person name="Zhang L."/>
            <person name="Liu B."/>
            <person name="Eaton Z."/>
            <person name="Mclaughlin S."/>
            <person name="Kingan S."/>
            <person name="Baybayan P."/>
            <person name="Concepcion G."/>
            <person name="Jordan M."/>
            <person name="Riva A."/>
            <person name="Barbazuk W."/>
            <person name="Harkins T."/>
        </authorList>
    </citation>
    <scope>NUCLEOTIDE SEQUENCE [LARGE SCALE GENOMIC DNA]</scope>
    <source>
        <strain evidence="12">cv. Jamaican Lion 4</strain>
        <tissue evidence="11">Leaf</tissue>
    </source>
</reference>
<dbReference type="InterPro" id="IPR021158">
    <property type="entry name" value="Pept_M10A_Zn_BS"/>
</dbReference>
<evidence type="ECO:0000256" key="6">
    <source>
        <dbReference type="ARBA" id="ARBA00023049"/>
    </source>
</evidence>
<feature type="binding site" evidence="9">
    <location>
        <position position="111"/>
    </location>
    <ligand>
        <name>Ca(2+)</name>
        <dbReference type="ChEBI" id="CHEBI:29108"/>
        <label>3</label>
    </ligand>
</feature>
<keyword evidence="9" id="KW-0106">Calcium</keyword>
<feature type="binding site" evidence="9">
    <location>
        <position position="133"/>
    </location>
    <ligand>
        <name>Ca(2+)</name>
        <dbReference type="ChEBI" id="CHEBI:29108"/>
        <label>3</label>
    </ligand>
</feature>
<evidence type="ECO:0000256" key="1">
    <source>
        <dbReference type="ARBA" id="ARBA00022670"/>
    </source>
</evidence>
<dbReference type="InterPro" id="IPR006026">
    <property type="entry name" value="Peptidase_Metallo"/>
</dbReference>
<feature type="domain" description="Peptidase metallopeptidase" evidence="10">
    <location>
        <begin position="41"/>
        <end position="196"/>
    </location>
</feature>
<dbReference type="Pfam" id="PF00413">
    <property type="entry name" value="Peptidase_M10"/>
    <property type="match status" value="1"/>
</dbReference>
<gene>
    <name evidence="11" type="ORF">F8388_025471</name>
</gene>
<dbReference type="GO" id="GO:0031012">
    <property type="term" value="C:extracellular matrix"/>
    <property type="evidence" value="ECO:0007669"/>
    <property type="project" value="InterPro"/>
</dbReference>
<feature type="binding site" evidence="9">
    <location>
        <position position="110"/>
    </location>
    <ligand>
        <name>Ca(2+)</name>
        <dbReference type="ChEBI" id="CHEBI:29108"/>
        <label>3</label>
    </ligand>
</feature>
<feature type="binding site" evidence="9">
    <location>
        <position position="152"/>
    </location>
    <ligand>
        <name>Zn(2+)</name>
        <dbReference type="ChEBI" id="CHEBI:29105"/>
        <label>2</label>
        <note>catalytic</note>
    </ligand>
</feature>
<feature type="binding site" evidence="9">
    <location>
        <position position="118"/>
    </location>
    <ligand>
        <name>Zn(2+)</name>
        <dbReference type="ChEBI" id="CHEBI:29105"/>
        <label>1</label>
    </ligand>
</feature>
<dbReference type="InterPro" id="IPR024079">
    <property type="entry name" value="MetalloPept_cat_dom_sf"/>
</dbReference>